<keyword evidence="2" id="KW-0539">Nucleus</keyword>
<accession>A0A3P7KZT5</accession>
<keyword evidence="6" id="KW-1185">Reference proteome</keyword>
<dbReference type="SMART" id="SM00360">
    <property type="entry name" value="RRM"/>
    <property type="match status" value="2"/>
</dbReference>
<dbReference type="InterPro" id="IPR000504">
    <property type="entry name" value="RRM_dom"/>
</dbReference>
<dbReference type="Gene3D" id="3.30.70.330">
    <property type="match status" value="2"/>
</dbReference>
<name>A0A3P7KZT5_DIBLA</name>
<protein>
    <recommendedName>
        <fullName evidence="4">RRM domain-containing protein</fullName>
    </recommendedName>
</protein>
<reference evidence="5 6" key="1">
    <citation type="submission" date="2018-11" db="EMBL/GenBank/DDBJ databases">
        <authorList>
            <consortium name="Pathogen Informatics"/>
        </authorList>
    </citation>
    <scope>NUCLEOTIDE SEQUENCE [LARGE SCALE GENOMIC DNA]</scope>
</reference>
<dbReference type="GO" id="GO:0003723">
    <property type="term" value="F:RNA binding"/>
    <property type="evidence" value="ECO:0007669"/>
    <property type="project" value="UniProtKB-UniRule"/>
</dbReference>
<dbReference type="CDD" id="cd00590">
    <property type="entry name" value="RRM_SF"/>
    <property type="match status" value="1"/>
</dbReference>
<evidence type="ECO:0000256" key="2">
    <source>
        <dbReference type="ARBA" id="ARBA00023242"/>
    </source>
</evidence>
<dbReference type="GO" id="GO:0005654">
    <property type="term" value="C:nucleoplasm"/>
    <property type="evidence" value="ECO:0007669"/>
    <property type="project" value="TreeGrafter"/>
</dbReference>
<dbReference type="SUPFAM" id="SSF54928">
    <property type="entry name" value="RNA-binding domain, RBD"/>
    <property type="match status" value="2"/>
</dbReference>
<dbReference type="EMBL" id="UYRU01049764">
    <property type="protein sequence ID" value="VDN10705.1"/>
    <property type="molecule type" value="Genomic_DNA"/>
</dbReference>
<evidence type="ECO:0000313" key="6">
    <source>
        <dbReference type="Proteomes" id="UP000281553"/>
    </source>
</evidence>
<dbReference type="InterPro" id="IPR035979">
    <property type="entry name" value="RBD_domain_sf"/>
</dbReference>
<dbReference type="OrthoDB" id="439808at2759"/>
<dbReference type="InterPro" id="IPR012677">
    <property type="entry name" value="Nucleotide-bd_a/b_plait_sf"/>
</dbReference>
<dbReference type="Proteomes" id="UP000281553">
    <property type="component" value="Unassembled WGS sequence"/>
</dbReference>
<proteinExistence type="predicted"/>
<gene>
    <name evidence="5" type="ORF">DILT_LOCUS6536</name>
</gene>
<feature type="domain" description="RRM" evidence="4">
    <location>
        <begin position="8"/>
        <end position="84"/>
    </location>
</feature>
<dbReference type="GO" id="GO:0010468">
    <property type="term" value="P:regulation of gene expression"/>
    <property type="evidence" value="ECO:0007669"/>
    <property type="project" value="TreeGrafter"/>
</dbReference>
<evidence type="ECO:0000256" key="1">
    <source>
        <dbReference type="ARBA" id="ARBA00004123"/>
    </source>
</evidence>
<dbReference type="PANTHER" id="PTHR48033">
    <property type="entry name" value="RNA-BINDING (RRM/RBD/RNP MOTIFS) FAMILY PROTEIN"/>
    <property type="match status" value="1"/>
</dbReference>
<dbReference type="GO" id="GO:0000785">
    <property type="term" value="C:chromatin"/>
    <property type="evidence" value="ECO:0007669"/>
    <property type="project" value="TreeGrafter"/>
</dbReference>
<organism evidence="5 6">
    <name type="scientific">Dibothriocephalus latus</name>
    <name type="common">Fish tapeworm</name>
    <name type="synonym">Diphyllobothrium latum</name>
    <dbReference type="NCBI Taxonomy" id="60516"/>
    <lineage>
        <taxon>Eukaryota</taxon>
        <taxon>Metazoa</taxon>
        <taxon>Spiralia</taxon>
        <taxon>Lophotrochozoa</taxon>
        <taxon>Platyhelminthes</taxon>
        <taxon>Cestoda</taxon>
        <taxon>Eucestoda</taxon>
        <taxon>Diphyllobothriidea</taxon>
        <taxon>Diphyllobothriidae</taxon>
        <taxon>Dibothriocephalus</taxon>
    </lineage>
</organism>
<evidence type="ECO:0000259" key="4">
    <source>
        <dbReference type="PROSITE" id="PS50102"/>
    </source>
</evidence>
<dbReference type="PROSITE" id="PS50102">
    <property type="entry name" value="RRM"/>
    <property type="match status" value="2"/>
</dbReference>
<comment type="subcellular location">
    <subcellularLocation>
        <location evidence="1">Nucleus</location>
    </subcellularLocation>
</comment>
<sequence length="236" mass="26870">MQWDVDPKTIFIRLLPDSVKDFHLHEYFSKFGVIRYIHVSEWHDSRRRAFITFRDLDSVREVLEIHPHLLNETPINVYLAIIKRSSDNGGITPGVAECNSGDDIPASLGTKKADSSATELDSNHPSIYVGHLTPRITESDLKAYFSNFGLVTDVQIMNDRFTGESRGFGFVSFADIGAAESVLESCHFLKECRLIVKPSKRRRNVRDSSVQPTAVVYLDVYLRRYLIMLTTCKTKL</sequence>
<dbReference type="AlphaFoldDB" id="A0A3P7KZT5"/>
<evidence type="ECO:0000256" key="3">
    <source>
        <dbReference type="PROSITE-ProRule" id="PRU00176"/>
    </source>
</evidence>
<keyword evidence="3" id="KW-0694">RNA-binding</keyword>
<dbReference type="PANTHER" id="PTHR48033:SF10">
    <property type="entry name" value="RNA-BINDING PROTEIN SQUID"/>
    <property type="match status" value="1"/>
</dbReference>
<evidence type="ECO:0000313" key="5">
    <source>
        <dbReference type="EMBL" id="VDN10705.1"/>
    </source>
</evidence>
<feature type="domain" description="RRM" evidence="4">
    <location>
        <begin position="125"/>
        <end position="212"/>
    </location>
</feature>
<dbReference type="Pfam" id="PF00076">
    <property type="entry name" value="RRM_1"/>
    <property type="match status" value="2"/>
</dbReference>